<keyword evidence="1" id="KW-0479">Metal-binding</keyword>
<gene>
    <name evidence="2" type="ORF">HNR46_000140</name>
</gene>
<reference evidence="2 3" key="1">
    <citation type="submission" date="2020-08" db="EMBL/GenBank/DDBJ databases">
        <title>Genomic Encyclopedia of Type Strains, Phase IV (KMG-IV): sequencing the most valuable type-strain genomes for metagenomic binning, comparative biology and taxonomic classification.</title>
        <authorList>
            <person name="Goeker M."/>
        </authorList>
    </citation>
    <scope>NUCLEOTIDE SEQUENCE [LARGE SCALE GENOMIC DNA]</scope>
    <source>
        <strain evidence="2 3">YC6886</strain>
    </source>
</reference>
<protein>
    <submittedName>
        <fullName evidence="2">TatD DNase family protein</fullName>
        <ecNumber evidence="2">3.1.21.-</ecNumber>
    </submittedName>
</protein>
<keyword evidence="3" id="KW-1185">Reference proteome</keyword>
<feature type="binding site" evidence="1">
    <location>
        <position position="130"/>
    </location>
    <ligand>
        <name>a divalent metal cation</name>
        <dbReference type="ChEBI" id="CHEBI:60240"/>
        <label>2</label>
    </ligand>
</feature>
<dbReference type="Pfam" id="PF01026">
    <property type="entry name" value="TatD_DNase"/>
    <property type="match status" value="1"/>
</dbReference>
<comment type="caution">
    <text evidence="2">The sequence shown here is derived from an EMBL/GenBank/DDBJ whole genome shotgun (WGS) entry which is preliminary data.</text>
</comment>
<dbReference type="PIRSF" id="PIRSF005902">
    <property type="entry name" value="DNase_TatD"/>
    <property type="match status" value="1"/>
</dbReference>
<dbReference type="PANTHER" id="PTHR47176:SF1">
    <property type="entry name" value="OS04G0577500 PROTEIN"/>
    <property type="match status" value="1"/>
</dbReference>
<name>A0A840V824_9BACT</name>
<dbReference type="Gene3D" id="3.20.20.140">
    <property type="entry name" value="Metal-dependent hydrolases"/>
    <property type="match status" value="1"/>
</dbReference>
<feature type="binding site" evidence="1">
    <location>
        <position position="105"/>
    </location>
    <ligand>
        <name>a divalent metal cation</name>
        <dbReference type="ChEBI" id="CHEBI:60240"/>
        <label>2</label>
    </ligand>
</feature>
<dbReference type="InterPro" id="IPR032466">
    <property type="entry name" value="Metal_Hydrolase"/>
</dbReference>
<proteinExistence type="predicted"/>
<feature type="binding site" evidence="1">
    <location>
        <position position="180"/>
    </location>
    <ligand>
        <name>a divalent metal cation</name>
        <dbReference type="ChEBI" id="CHEBI:60240"/>
        <label>1</label>
    </ligand>
</feature>
<organism evidence="2 3">
    <name type="scientific">Haloferula luteola</name>
    <dbReference type="NCBI Taxonomy" id="595692"/>
    <lineage>
        <taxon>Bacteria</taxon>
        <taxon>Pseudomonadati</taxon>
        <taxon>Verrucomicrobiota</taxon>
        <taxon>Verrucomicrobiia</taxon>
        <taxon>Verrucomicrobiales</taxon>
        <taxon>Verrucomicrobiaceae</taxon>
        <taxon>Haloferula</taxon>
    </lineage>
</organism>
<evidence type="ECO:0000256" key="1">
    <source>
        <dbReference type="PIRSR" id="PIRSR005902-1"/>
    </source>
</evidence>
<evidence type="ECO:0000313" key="2">
    <source>
        <dbReference type="EMBL" id="MBB5349919.1"/>
    </source>
</evidence>
<dbReference type="GO" id="GO:0016788">
    <property type="term" value="F:hydrolase activity, acting on ester bonds"/>
    <property type="evidence" value="ECO:0007669"/>
    <property type="project" value="InterPro"/>
</dbReference>
<evidence type="ECO:0000313" key="3">
    <source>
        <dbReference type="Proteomes" id="UP000557717"/>
    </source>
</evidence>
<keyword evidence="2" id="KW-0378">Hydrolase</keyword>
<dbReference type="InterPro" id="IPR001130">
    <property type="entry name" value="TatD-like"/>
</dbReference>
<dbReference type="GO" id="GO:0046872">
    <property type="term" value="F:metal ion binding"/>
    <property type="evidence" value="ECO:0007669"/>
    <property type="project" value="UniProtKB-KW"/>
</dbReference>
<dbReference type="Proteomes" id="UP000557717">
    <property type="component" value="Unassembled WGS sequence"/>
</dbReference>
<dbReference type="AlphaFoldDB" id="A0A840V824"/>
<sequence length="239" mass="26470">MKRAGITGCVVNGTTEADWETVSSLAQRHPGFIRPAFGLHPWYLSQRTPGWLDSLRRFLDLHPEASVGECGVDGWMDGVTWDEQIDILLPHLAIARERELPITLHALKAWPALEQALQAEAPPSSGFLLHSFGGSPQQARQWAKMGAFFSFSGYFLHARKAKVLESYRHIPTDRLLLETDAPSMTPPTEWITHPLPESRNHPANLPAVASGLARCLDLPCSDLIALCDRNATRFFGTIG</sequence>
<feature type="binding site" evidence="1">
    <location>
        <position position="69"/>
    </location>
    <ligand>
        <name>a divalent metal cation</name>
        <dbReference type="ChEBI" id="CHEBI:60240"/>
        <label>1</label>
    </ligand>
</feature>
<dbReference type="EMBL" id="JACHFD010000001">
    <property type="protein sequence ID" value="MBB5349919.1"/>
    <property type="molecule type" value="Genomic_DNA"/>
</dbReference>
<accession>A0A840V824</accession>
<dbReference type="CDD" id="cd01310">
    <property type="entry name" value="TatD_DNAse"/>
    <property type="match status" value="1"/>
</dbReference>
<dbReference type="PANTHER" id="PTHR47176">
    <property type="entry name" value="OSJNBA0020J04.13 PROTEIN"/>
    <property type="match status" value="1"/>
</dbReference>
<dbReference type="EC" id="3.1.21.-" evidence="2"/>
<dbReference type="SUPFAM" id="SSF51556">
    <property type="entry name" value="Metallo-dependent hydrolases"/>
    <property type="match status" value="1"/>
</dbReference>